<reference evidence="11 12" key="1">
    <citation type="journal article" date="2022" name="Allergy">
        <title>Genome assembly and annotation of Periplaneta americana reveal a comprehensive cockroach allergen profile.</title>
        <authorList>
            <person name="Wang L."/>
            <person name="Xiong Q."/>
            <person name="Saelim N."/>
            <person name="Wang L."/>
            <person name="Nong W."/>
            <person name="Wan A.T."/>
            <person name="Shi M."/>
            <person name="Liu X."/>
            <person name="Cao Q."/>
            <person name="Hui J.H.L."/>
            <person name="Sookrung N."/>
            <person name="Leung T.F."/>
            <person name="Tungtrongchitr A."/>
            <person name="Tsui S.K.W."/>
        </authorList>
    </citation>
    <scope>NUCLEOTIDE SEQUENCE [LARGE SCALE GENOMIC DNA]</scope>
    <source>
        <strain evidence="11">PWHHKU_190912</strain>
    </source>
</reference>
<proteinExistence type="predicted"/>
<protein>
    <recommendedName>
        <fullName evidence="13">Odorant receptor</fullName>
    </recommendedName>
</protein>
<keyword evidence="5" id="KW-0552">Olfaction</keyword>
<gene>
    <name evidence="11" type="ORF">ANN_21117</name>
</gene>
<evidence type="ECO:0008006" key="13">
    <source>
        <dbReference type="Google" id="ProtNLM"/>
    </source>
</evidence>
<evidence type="ECO:0000313" key="12">
    <source>
        <dbReference type="Proteomes" id="UP001148838"/>
    </source>
</evidence>
<evidence type="ECO:0000256" key="6">
    <source>
        <dbReference type="ARBA" id="ARBA00022989"/>
    </source>
</evidence>
<dbReference type="Proteomes" id="UP001148838">
    <property type="component" value="Unassembled WGS sequence"/>
</dbReference>
<keyword evidence="2" id="KW-1003">Cell membrane</keyword>
<feature type="transmembrane region" description="Helical" evidence="10">
    <location>
        <begin position="71"/>
        <end position="90"/>
    </location>
</feature>
<feature type="transmembrane region" description="Helical" evidence="10">
    <location>
        <begin position="376"/>
        <end position="401"/>
    </location>
</feature>
<comment type="subcellular location">
    <subcellularLocation>
        <location evidence="1">Cell membrane</location>
        <topology evidence="1">Multi-pass membrane protein</topology>
    </subcellularLocation>
</comment>
<dbReference type="Pfam" id="PF02949">
    <property type="entry name" value="7tm_6"/>
    <property type="match status" value="2"/>
</dbReference>
<accession>A0ABQ8SFM5</accession>
<evidence type="ECO:0000256" key="7">
    <source>
        <dbReference type="ARBA" id="ARBA00023136"/>
    </source>
</evidence>
<dbReference type="PANTHER" id="PTHR21137">
    <property type="entry name" value="ODORANT RECEPTOR"/>
    <property type="match status" value="1"/>
</dbReference>
<evidence type="ECO:0000256" key="8">
    <source>
        <dbReference type="ARBA" id="ARBA00023170"/>
    </source>
</evidence>
<keyword evidence="8" id="KW-0675">Receptor</keyword>
<name>A0ABQ8SFM5_PERAM</name>
<comment type="caution">
    <text evidence="11">The sequence shown here is derived from an EMBL/GenBank/DDBJ whole genome shotgun (WGS) entry which is preliminary data.</text>
</comment>
<evidence type="ECO:0000256" key="1">
    <source>
        <dbReference type="ARBA" id="ARBA00004651"/>
    </source>
</evidence>
<dbReference type="EMBL" id="JAJSOF020000029">
    <property type="protein sequence ID" value="KAJ4432497.1"/>
    <property type="molecule type" value="Genomic_DNA"/>
</dbReference>
<feature type="transmembrane region" description="Helical" evidence="10">
    <location>
        <begin position="427"/>
        <end position="446"/>
    </location>
</feature>
<keyword evidence="9" id="KW-0807">Transducer</keyword>
<evidence type="ECO:0000313" key="11">
    <source>
        <dbReference type="EMBL" id="KAJ4432497.1"/>
    </source>
</evidence>
<keyword evidence="4 10" id="KW-0812">Transmembrane</keyword>
<keyword evidence="12" id="KW-1185">Reference proteome</keyword>
<dbReference type="InterPro" id="IPR004117">
    <property type="entry name" value="7tm6_olfct_rcpt"/>
</dbReference>
<evidence type="ECO:0000256" key="2">
    <source>
        <dbReference type="ARBA" id="ARBA00022475"/>
    </source>
</evidence>
<evidence type="ECO:0000256" key="9">
    <source>
        <dbReference type="ARBA" id="ARBA00023224"/>
    </source>
</evidence>
<keyword evidence="7 10" id="KW-0472">Membrane</keyword>
<evidence type="ECO:0000256" key="4">
    <source>
        <dbReference type="ARBA" id="ARBA00022692"/>
    </source>
</evidence>
<evidence type="ECO:0000256" key="10">
    <source>
        <dbReference type="SAM" id="Phobius"/>
    </source>
</evidence>
<dbReference type="PANTHER" id="PTHR21137:SF35">
    <property type="entry name" value="ODORANT RECEPTOR 19A-RELATED"/>
    <property type="match status" value="1"/>
</dbReference>
<feature type="transmembrane region" description="Helical" evidence="10">
    <location>
        <begin position="171"/>
        <end position="189"/>
    </location>
</feature>
<keyword evidence="3" id="KW-0716">Sensory transduction</keyword>
<evidence type="ECO:0000256" key="5">
    <source>
        <dbReference type="ARBA" id="ARBA00022725"/>
    </source>
</evidence>
<organism evidence="11 12">
    <name type="scientific">Periplaneta americana</name>
    <name type="common">American cockroach</name>
    <name type="synonym">Blatta americana</name>
    <dbReference type="NCBI Taxonomy" id="6978"/>
    <lineage>
        <taxon>Eukaryota</taxon>
        <taxon>Metazoa</taxon>
        <taxon>Ecdysozoa</taxon>
        <taxon>Arthropoda</taxon>
        <taxon>Hexapoda</taxon>
        <taxon>Insecta</taxon>
        <taxon>Pterygota</taxon>
        <taxon>Neoptera</taxon>
        <taxon>Polyneoptera</taxon>
        <taxon>Dictyoptera</taxon>
        <taxon>Blattodea</taxon>
        <taxon>Blattoidea</taxon>
        <taxon>Blattidae</taxon>
        <taxon>Blattinae</taxon>
        <taxon>Periplaneta</taxon>
    </lineage>
</organism>
<sequence length="552" mass="63999">MHIYCVLSFVTVYTRLWLYTVLVINDNELLQVKPLPSYSSVDFDFLSINVKVLHLVGLWNHHWQHKNRWRYWAYLAYAVFMIVIMMIHFVTEVLELIFTWGDFTTFASTAWFANNYGASIIKQIFILAQTDRVQDTTMKLRGGVLSRGLRWSQEQDEIARSTNRQVRYLSIGYYAVAVSSCLGLFAIAIRTSYSQLYEAFTGAANFTEHAGSMDLPLKAWFPYDVQQPMNYLWTFGFQLIIVAVGPMINIGTDTFITGLIIHACGELRILKKSIRNLEQRALQLLLEDRKPQVGQKMKLSKLPLLEDVNPVSERIRNDNSGIQERLGNDRMPIYTKAELQPKLYHALVECTQHHQQVLMFVSELENMFSSMMFIQFLSISVRICLIIFHITTASICLNIAYCTSHYKLNNWCHTDYKYFLAVCFKRITVQFFIMLPIIFLIVGIVYRVISDDRGLVQVTYIQILCVSFLQGLPFCLYGSELTWQSECVGRVLYETPWVENTLRFRRSLVVMVTRAQTTLQLTGGKIYVMSLETFQTVSLSLNFNVAFCYYLL</sequence>
<keyword evidence="6 10" id="KW-1133">Transmembrane helix</keyword>
<evidence type="ECO:0000256" key="3">
    <source>
        <dbReference type="ARBA" id="ARBA00022606"/>
    </source>
</evidence>